<keyword evidence="8" id="KW-1185">Reference proteome</keyword>
<evidence type="ECO:0008006" key="9">
    <source>
        <dbReference type="Google" id="ProtNLM"/>
    </source>
</evidence>
<keyword evidence="5 6" id="KW-0472">Membrane</keyword>
<feature type="transmembrane region" description="Helical" evidence="6">
    <location>
        <begin position="64"/>
        <end position="92"/>
    </location>
</feature>
<evidence type="ECO:0000256" key="1">
    <source>
        <dbReference type="ARBA" id="ARBA00004141"/>
    </source>
</evidence>
<evidence type="ECO:0000256" key="6">
    <source>
        <dbReference type="SAM" id="Phobius"/>
    </source>
</evidence>
<dbReference type="Gene3D" id="1.20.1250.20">
    <property type="entry name" value="MFS general substrate transporter like domains"/>
    <property type="match status" value="1"/>
</dbReference>
<dbReference type="Pfam" id="PF07690">
    <property type="entry name" value="MFS_1"/>
    <property type="match status" value="1"/>
</dbReference>
<protein>
    <recommendedName>
        <fullName evidence="9">MFS transporter</fullName>
    </recommendedName>
</protein>
<evidence type="ECO:0000256" key="4">
    <source>
        <dbReference type="ARBA" id="ARBA00022989"/>
    </source>
</evidence>
<dbReference type="GO" id="GO:0016020">
    <property type="term" value="C:membrane"/>
    <property type="evidence" value="ECO:0007669"/>
    <property type="project" value="UniProtKB-SubCell"/>
</dbReference>
<dbReference type="SUPFAM" id="SSF103473">
    <property type="entry name" value="MFS general substrate transporter"/>
    <property type="match status" value="1"/>
</dbReference>
<organism evidence="7 8">
    <name type="scientific">Daldinia eschscholtzii</name>
    <dbReference type="NCBI Taxonomy" id="292717"/>
    <lineage>
        <taxon>Eukaryota</taxon>
        <taxon>Fungi</taxon>
        <taxon>Dikarya</taxon>
        <taxon>Ascomycota</taxon>
        <taxon>Pezizomycotina</taxon>
        <taxon>Sordariomycetes</taxon>
        <taxon>Xylariomycetidae</taxon>
        <taxon>Xylariales</taxon>
        <taxon>Hypoxylaceae</taxon>
        <taxon>Daldinia</taxon>
    </lineage>
</organism>
<keyword evidence="4 6" id="KW-1133">Transmembrane helix</keyword>
<feature type="transmembrane region" description="Helical" evidence="6">
    <location>
        <begin position="166"/>
        <end position="186"/>
    </location>
</feature>
<dbReference type="GO" id="GO:0022857">
    <property type="term" value="F:transmembrane transporter activity"/>
    <property type="evidence" value="ECO:0007669"/>
    <property type="project" value="InterPro"/>
</dbReference>
<feature type="transmembrane region" description="Helical" evidence="6">
    <location>
        <begin position="222"/>
        <end position="243"/>
    </location>
</feature>
<feature type="transmembrane region" description="Helical" evidence="6">
    <location>
        <begin position="12"/>
        <end position="29"/>
    </location>
</feature>
<keyword evidence="2" id="KW-0813">Transport</keyword>
<evidence type="ECO:0000256" key="5">
    <source>
        <dbReference type="ARBA" id="ARBA00023136"/>
    </source>
</evidence>
<dbReference type="EMBL" id="JBANMG010000010">
    <property type="protein sequence ID" value="KAK6948183.1"/>
    <property type="molecule type" value="Genomic_DNA"/>
</dbReference>
<dbReference type="PANTHER" id="PTHR43791">
    <property type="entry name" value="PERMEASE-RELATED"/>
    <property type="match status" value="1"/>
</dbReference>
<proteinExistence type="predicted"/>
<evidence type="ECO:0000256" key="2">
    <source>
        <dbReference type="ARBA" id="ARBA00022448"/>
    </source>
</evidence>
<name>A0AAX6M6X0_9PEZI</name>
<evidence type="ECO:0000256" key="3">
    <source>
        <dbReference type="ARBA" id="ARBA00022692"/>
    </source>
</evidence>
<reference evidence="7 8" key="1">
    <citation type="journal article" date="2024" name="Front Chem Biol">
        <title>Unveiling the potential of Daldinia eschscholtzii MFLUCC 19-0629 through bioactivity and bioinformatics studies for enhanced sustainable agriculture production.</title>
        <authorList>
            <person name="Brooks S."/>
            <person name="Weaver J.A."/>
            <person name="Klomchit A."/>
            <person name="Alharthi S.A."/>
            <person name="Onlamun T."/>
            <person name="Nurani R."/>
            <person name="Vong T.K."/>
            <person name="Alberti F."/>
            <person name="Greco C."/>
        </authorList>
    </citation>
    <scope>NUCLEOTIDE SEQUENCE [LARGE SCALE GENOMIC DNA]</scope>
    <source>
        <strain evidence="7">MFLUCC 19-0629</strain>
    </source>
</reference>
<evidence type="ECO:0000313" key="7">
    <source>
        <dbReference type="EMBL" id="KAK6948183.1"/>
    </source>
</evidence>
<comment type="caution">
    <text evidence="7">The sequence shown here is derived from an EMBL/GenBank/DDBJ whole genome shotgun (WGS) entry which is preliminary data.</text>
</comment>
<dbReference type="PANTHER" id="PTHR43791:SF84">
    <property type="entry name" value="TRANSPORTER, PUTATIVE (AFU_ORTHOLOGUE AFUA_3G09170)-RELATED"/>
    <property type="match status" value="1"/>
</dbReference>
<evidence type="ECO:0000313" key="8">
    <source>
        <dbReference type="Proteomes" id="UP001369815"/>
    </source>
</evidence>
<dbReference type="InterPro" id="IPR011701">
    <property type="entry name" value="MFS"/>
</dbReference>
<dbReference type="Proteomes" id="UP001369815">
    <property type="component" value="Unassembled WGS sequence"/>
</dbReference>
<dbReference type="AlphaFoldDB" id="A0AAX6M6X0"/>
<sequence length="329" mass="36282">MIINRVRPSYFMAGFMTAWSVTTLCTFLVHDYTSMLTARLILGIVESPREIATRMSIFFTGNMAASAFSGLISAPIFTGLGGVCGLAGWQWWLTPEERQFAHDRIVNDTTEKREGATSVMKGCKEAILDYRTWLFCLAYTLHASSHGFRNFLPTVVKNLGLDTTTALVLTCPPYIFGALVSIALSWSSGHFNERTWHITLSKAVGIIGFTISMSTLNTAARYVGIMLFVGATYCVNNIILGWTSSVLGQSDEKKAVAIAMCNTIGSIAPSGRLPLRDILSENAILIIPIVPMARLGCTAVHNGYVSIHWLLSRIRYLRLVIARRARKDE</sequence>
<dbReference type="InterPro" id="IPR036259">
    <property type="entry name" value="MFS_trans_sf"/>
</dbReference>
<accession>A0AAX6M6X0</accession>
<comment type="subcellular location">
    <subcellularLocation>
        <location evidence="1">Membrane</location>
        <topology evidence="1">Multi-pass membrane protein</topology>
    </subcellularLocation>
</comment>
<keyword evidence="3 6" id="KW-0812">Transmembrane</keyword>
<feature type="transmembrane region" description="Helical" evidence="6">
    <location>
        <begin position="198"/>
        <end position="216"/>
    </location>
</feature>
<gene>
    <name evidence="7" type="ORF">Daesc_009947</name>
</gene>